<name>A0ABV2MP65_9HYPH</name>
<proteinExistence type="predicted"/>
<reference evidence="1 2" key="1">
    <citation type="submission" date="2024-06" db="EMBL/GenBank/DDBJ databases">
        <title>Genomic Encyclopedia of Type Strains, Phase IV (KMG-IV): sequencing the most valuable type-strain genomes for metagenomic binning, comparative biology and taxonomic classification.</title>
        <authorList>
            <person name="Goeker M."/>
        </authorList>
    </citation>
    <scope>NUCLEOTIDE SEQUENCE [LARGE SCALE GENOMIC DNA]</scope>
    <source>
        <strain evidence="1 2">DSM 29288</strain>
    </source>
</reference>
<comment type="caution">
    <text evidence="1">The sequence shown here is derived from an EMBL/GenBank/DDBJ whole genome shotgun (WGS) entry which is preliminary data.</text>
</comment>
<dbReference type="Proteomes" id="UP001549077">
    <property type="component" value="Unassembled WGS sequence"/>
</dbReference>
<sequence>MRDWLEQTGRQRDRLHHGKCVWHVGGKTIRATPGTFLSTKVSDKPARVLMTVSPPEHEHYFEELGSSLPAGLRI</sequence>
<keyword evidence="2" id="KW-1185">Reference proteome</keyword>
<accession>A0ABV2MP65</accession>
<evidence type="ECO:0000313" key="2">
    <source>
        <dbReference type="Proteomes" id="UP001549077"/>
    </source>
</evidence>
<gene>
    <name evidence="1" type="ORF">ABID08_005633</name>
</gene>
<dbReference type="EMBL" id="JBEPMY010000026">
    <property type="protein sequence ID" value="MET3758251.1"/>
    <property type="molecule type" value="Genomic_DNA"/>
</dbReference>
<protein>
    <submittedName>
        <fullName evidence="1">Uncharacterized protein</fullName>
    </submittedName>
</protein>
<evidence type="ECO:0000313" key="1">
    <source>
        <dbReference type="EMBL" id="MET3758251.1"/>
    </source>
</evidence>
<organism evidence="1 2">
    <name type="scientific">Rhizobium binae</name>
    <dbReference type="NCBI Taxonomy" id="1138190"/>
    <lineage>
        <taxon>Bacteria</taxon>
        <taxon>Pseudomonadati</taxon>
        <taxon>Pseudomonadota</taxon>
        <taxon>Alphaproteobacteria</taxon>
        <taxon>Hyphomicrobiales</taxon>
        <taxon>Rhizobiaceae</taxon>
        <taxon>Rhizobium/Agrobacterium group</taxon>
        <taxon>Rhizobium</taxon>
    </lineage>
</organism>